<reference evidence="3" key="1">
    <citation type="submission" date="2018-02" db="EMBL/GenBank/DDBJ databases">
        <title>Rhizophora mucronata_Transcriptome.</title>
        <authorList>
            <person name="Meera S.P."/>
            <person name="Sreeshan A."/>
            <person name="Augustine A."/>
        </authorList>
    </citation>
    <scope>NUCLEOTIDE SEQUENCE</scope>
    <source>
        <tissue evidence="3">Leaf</tissue>
    </source>
</reference>
<dbReference type="PANTHER" id="PTHR35311:SF9">
    <property type="entry name" value="KINETOCHORE-ASSOCIATED PROTEIN KNL-2 HOMOLOG"/>
    <property type="match status" value="1"/>
</dbReference>
<evidence type="ECO:0000313" key="3">
    <source>
        <dbReference type="EMBL" id="MBW90726.1"/>
    </source>
</evidence>
<dbReference type="AlphaFoldDB" id="A0A2P2JB69"/>
<feature type="compositionally biased region" description="Low complexity" evidence="1">
    <location>
        <begin position="7"/>
        <end position="19"/>
    </location>
</feature>
<proteinExistence type="predicted"/>
<dbReference type="InterPro" id="IPR053090">
    <property type="entry name" value="Centromere_KNL-2_homolog"/>
</dbReference>
<feature type="compositionally biased region" description="Basic and acidic residues" evidence="1">
    <location>
        <begin position="223"/>
        <end position="240"/>
    </location>
</feature>
<protein>
    <submittedName>
        <fullName evidence="3">Uncharacterized protein MANES_08G078100</fullName>
    </submittedName>
</protein>
<evidence type="ECO:0000259" key="2">
    <source>
        <dbReference type="Pfam" id="PF09133"/>
    </source>
</evidence>
<feature type="region of interest" description="Disordered" evidence="1">
    <location>
        <begin position="1"/>
        <end position="24"/>
    </location>
</feature>
<dbReference type="InterPro" id="IPR015216">
    <property type="entry name" value="SANTA"/>
</dbReference>
<feature type="compositionally biased region" description="Polar residues" evidence="1">
    <location>
        <begin position="256"/>
        <end position="266"/>
    </location>
</feature>
<name>A0A2P2JB69_RHIMU</name>
<accession>A0A2P2JB69</accession>
<dbReference type="EMBL" id="GGEC01010243">
    <property type="protein sequence ID" value="MBW90726.1"/>
    <property type="molecule type" value="Transcribed_RNA"/>
</dbReference>
<sequence>MAASPGSSQTRRTTRSTASKADEDSSFSYFEKTVSLYDWWLIRADEDFQGKRLAVAGVSSKEQRPMRVFRSAPIAKVLDVFTLVTSDGIAVILQGLMNKTRTLENGFPLEVCRHFLFGFPPHWEEYGKNFSEQAVNSGINLLEDFNHAGVAHQGQQSMSPTVGDSLKSSANLSEDTAVFYLMQPGAEANIGIPSVVEGDTVRATPNTSGPKSSSKPLRSLRGYRRDKPVSRCSLKQKDNELMSDGKCINGKRPKKSLNTTVNSPGQVNIPEAMKKAAKRLMSQSGYSESKYTDEETADTEGGSSSKGTRRKIIFDHNVTPPRVREQKTCILSAESLSYKRSRSGRLLLPALDFWRNQIPLYDVDRNITGIQERLVAVKPSRGTKSQLQKKRRR</sequence>
<feature type="domain" description="SANTA" evidence="2">
    <location>
        <begin position="34"/>
        <end position="126"/>
    </location>
</feature>
<dbReference type="PANTHER" id="PTHR35311">
    <property type="entry name" value="KINETOCHORE-ASSOCIATED PROTEIN KNL-2 HOMOLOG"/>
    <property type="match status" value="1"/>
</dbReference>
<feature type="compositionally biased region" description="Polar residues" evidence="1">
    <location>
        <begin position="203"/>
        <end position="216"/>
    </location>
</feature>
<organism evidence="3">
    <name type="scientific">Rhizophora mucronata</name>
    <name type="common">Asiatic mangrove</name>
    <dbReference type="NCBI Taxonomy" id="61149"/>
    <lineage>
        <taxon>Eukaryota</taxon>
        <taxon>Viridiplantae</taxon>
        <taxon>Streptophyta</taxon>
        <taxon>Embryophyta</taxon>
        <taxon>Tracheophyta</taxon>
        <taxon>Spermatophyta</taxon>
        <taxon>Magnoliopsida</taxon>
        <taxon>eudicotyledons</taxon>
        <taxon>Gunneridae</taxon>
        <taxon>Pentapetalae</taxon>
        <taxon>rosids</taxon>
        <taxon>fabids</taxon>
        <taxon>Malpighiales</taxon>
        <taxon>Rhizophoraceae</taxon>
        <taxon>Rhizophora</taxon>
    </lineage>
</organism>
<feature type="region of interest" description="Disordered" evidence="1">
    <location>
        <begin position="199"/>
        <end position="314"/>
    </location>
</feature>
<evidence type="ECO:0000256" key="1">
    <source>
        <dbReference type="SAM" id="MobiDB-lite"/>
    </source>
</evidence>
<dbReference type="Pfam" id="PF09133">
    <property type="entry name" value="SANTA"/>
    <property type="match status" value="1"/>
</dbReference>